<dbReference type="PANTHER" id="PTHR42905">
    <property type="entry name" value="PHOSPHOENOLPYRUVATE CARBOXYLASE"/>
    <property type="match status" value="1"/>
</dbReference>
<evidence type="ECO:0008006" key="3">
    <source>
        <dbReference type="Google" id="ProtNLM"/>
    </source>
</evidence>
<accession>A0A7S1XX81</accession>
<dbReference type="SUPFAM" id="SSF51621">
    <property type="entry name" value="Phosphoenolpyruvate/pyruvate domain"/>
    <property type="match status" value="1"/>
</dbReference>
<feature type="signal peptide" evidence="1">
    <location>
        <begin position="1"/>
        <end position="20"/>
    </location>
</feature>
<gene>
    <name evidence="2" type="ORF">PPAR1163_LOCUS22385</name>
</gene>
<proteinExistence type="predicted"/>
<dbReference type="Pfam" id="PF13714">
    <property type="entry name" value="PEP_mutase"/>
    <property type="match status" value="1"/>
</dbReference>
<evidence type="ECO:0000256" key="1">
    <source>
        <dbReference type="SAM" id="SignalP"/>
    </source>
</evidence>
<dbReference type="InterPro" id="IPR040442">
    <property type="entry name" value="Pyrv_kinase-like_dom_sf"/>
</dbReference>
<dbReference type="Gene3D" id="3.20.20.60">
    <property type="entry name" value="Phosphoenolpyruvate-binding domains"/>
    <property type="match status" value="1"/>
</dbReference>
<protein>
    <recommendedName>
        <fullName evidence="3">Carboxyvinyl-carboxyphosphonate phosphorylmutase</fullName>
    </recommendedName>
</protein>
<dbReference type="InterPro" id="IPR015813">
    <property type="entry name" value="Pyrv/PenolPyrv_kinase-like_dom"/>
</dbReference>
<dbReference type="CDD" id="cd00377">
    <property type="entry name" value="ICL_PEPM"/>
    <property type="match status" value="1"/>
</dbReference>
<dbReference type="GO" id="GO:0003824">
    <property type="term" value="F:catalytic activity"/>
    <property type="evidence" value="ECO:0007669"/>
    <property type="project" value="InterPro"/>
</dbReference>
<feature type="chain" id="PRO_5031376061" description="Carboxyvinyl-carboxyphosphonate phosphorylmutase" evidence="1">
    <location>
        <begin position="21"/>
        <end position="324"/>
    </location>
</feature>
<reference evidence="2" key="1">
    <citation type="submission" date="2021-01" db="EMBL/GenBank/DDBJ databases">
        <authorList>
            <person name="Corre E."/>
            <person name="Pelletier E."/>
            <person name="Niang G."/>
            <person name="Scheremetjew M."/>
            <person name="Finn R."/>
            <person name="Kale V."/>
            <person name="Holt S."/>
            <person name="Cochrane G."/>
            <person name="Meng A."/>
            <person name="Brown T."/>
            <person name="Cohen L."/>
        </authorList>
    </citation>
    <scope>NUCLEOTIDE SEQUENCE</scope>
    <source>
        <strain evidence="2">CCMP2877</strain>
    </source>
</reference>
<dbReference type="InterPro" id="IPR039556">
    <property type="entry name" value="ICL/PEPM"/>
</dbReference>
<organism evidence="2">
    <name type="scientific">Phaeomonas parva</name>
    <dbReference type="NCBI Taxonomy" id="124430"/>
    <lineage>
        <taxon>Eukaryota</taxon>
        <taxon>Sar</taxon>
        <taxon>Stramenopiles</taxon>
        <taxon>Ochrophyta</taxon>
        <taxon>Pinguiophyceae</taxon>
        <taxon>Pinguiochrysidales</taxon>
        <taxon>Pinguiochrysidaceae</taxon>
        <taxon>Phaeomonas</taxon>
    </lineage>
</organism>
<name>A0A7S1XX81_9STRA</name>
<sequence>MRAAMRAAALLLAGLAAAAALSPANRLRGLLSDPNRKILSMPCCYDGLTAKLVARAGFPLTFMTGFGVSAARGFPDTGLVSYAEMEASARDITAALRPYGIPCIGDGDTGYGNAINVKRTVQGYAATGLAAIMIEDQVAPKRCGHTKGKSVTNREEAFSRVQAACDARDELVAQGANDILILARTDARGPLGLDEAIERCQKFREIGADITFLEAPQTVEEMRRYCTEVTGPKLANMLEQGKTPILSPAELADVGFSIAAYPLTLLSAAIKAQENALALLKATYDDPDTPTPSVDDLGLQTFENVQDVVGFPKYWDEEERYRIS</sequence>
<evidence type="ECO:0000313" key="2">
    <source>
        <dbReference type="EMBL" id="CAD9263999.1"/>
    </source>
</evidence>
<dbReference type="EMBL" id="HBGJ01035345">
    <property type="protein sequence ID" value="CAD9263999.1"/>
    <property type="molecule type" value="Transcribed_RNA"/>
</dbReference>
<dbReference type="AlphaFoldDB" id="A0A7S1XX81"/>
<keyword evidence="1" id="KW-0732">Signal</keyword>
<dbReference type="PANTHER" id="PTHR42905:SF2">
    <property type="entry name" value="PHOSPHOENOLPYRUVATE CARBOXYLASE FAMILY PROTEIN"/>
    <property type="match status" value="1"/>
</dbReference>